<keyword evidence="4" id="KW-1185">Reference proteome</keyword>
<feature type="domain" description="VWFD" evidence="2">
    <location>
        <begin position="495"/>
        <end position="669"/>
    </location>
</feature>
<dbReference type="PANTHER" id="PTHR46160">
    <property type="entry name" value="ALPHA-TECTORIN-RELATED"/>
    <property type="match status" value="1"/>
</dbReference>
<feature type="compositionally biased region" description="Polar residues" evidence="1">
    <location>
        <begin position="54"/>
        <end position="68"/>
    </location>
</feature>
<evidence type="ECO:0000256" key="1">
    <source>
        <dbReference type="SAM" id="MobiDB-lite"/>
    </source>
</evidence>
<name>A0ABQ9W753_SAGOE</name>
<evidence type="ECO:0000313" key="4">
    <source>
        <dbReference type="Proteomes" id="UP001266305"/>
    </source>
</evidence>
<feature type="compositionally biased region" description="Basic and acidic residues" evidence="1">
    <location>
        <begin position="375"/>
        <end position="386"/>
    </location>
</feature>
<dbReference type="EMBL" id="JASSZA010000002">
    <property type="protein sequence ID" value="KAK2117225.1"/>
    <property type="molecule type" value="Genomic_DNA"/>
</dbReference>
<feature type="compositionally biased region" description="Polar residues" evidence="1">
    <location>
        <begin position="640"/>
        <end position="649"/>
    </location>
</feature>
<feature type="compositionally biased region" description="Low complexity" evidence="1">
    <location>
        <begin position="234"/>
        <end position="276"/>
    </location>
</feature>
<feature type="region of interest" description="Disordered" evidence="1">
    <location>
        <begin position="228"/>
        <end position="276"/>
    </location>
</feature>
<comment type="caution">
    <text evidence="3">The sequence shown here is derived from an EMBL/GenBank/DDBJ whole genome shotgun (WGS) entry which is preliminary data.</text>
</comment>
<feature type="region of interest" description="Disordered" evidence="1">
    <location>
        <begin position="372"/>
        <end position="393"/>
    </location>
</feature>
<dbReference type="InterPro" id="IPR052749">
    <property type="entry name" value="Alpha-tectorin"/>
</dbReference>
<dbReference type="Pfam" id="PF00094">
    <property type="entry name" value="VWD"/>
    <property type="match status" value="1"/>
</dbReference>
<accession>A0ABQ9W753</accession>
<dbReference type="SMART" id="SM00216">
    <property type="entry name" value="VWD"/>
    <property type="match status" value="1"/>
</dbReference>
<feature type="region of interest" description="Disordered" evidence="1">
    <location>
        <begin position="640"/>
        <end position="670"/>
    </location>
</feature>
<evidence type="ECO:0000259" key="2">
    <source>
        <dbReference type="PROSITE" id="PS51233"/>
    </source>
</evidence>
<feature type="compositionally biased region" description="Low complexity" evidence="1">
    <location>
        <begin position="104"/>
        <end position="129"/>
    </location>
</feature>
<evidence type="ECO:0000313" key="3">
    <source>
        <dbReference type="EMBL" id="KAK2117225.1"/>
    </source>
</evidence>
<feature type="compositionally biased region" description="Low complexity" evidence="1">
    <location>
        <begin position="69"/>
        <end position="92"/>
    </location>
</feature>
<feature type="compositionally biased region" description="Low complexity" evidence="1">
    <location>
        <begin position="43"/>
        <end position="53"/>
    </location>
</feature>
<proteinExistence type="predicted"/>
<dbReference type="Proteomes" id="UP001266305">
    <property type="component" value="Unassembled WGS sequence"/>
</dbReference>
<reference evidence="3 4" key="1">
    <citation type="submission" date="2023-05" db="EMBL/GenBank/DDBJ databases">
        <title>B98-5 Cell Line De Novo Hybrid Assembly: An Optical Mapping Approach.</title>
        <authorList>
            <person name="Kananen K."/>
            <person name="Auerbach J.A."/>
            <person name="Kautto E."/>
            <person name="Blachly J.S."/>
        </authorList>
    </citation>
    <scope>NUCLEOTIDE SEQUENCE [LARGE SCALE GENOMIC DNA]</scope>
    <source>
        <strain evidence="3">B95-8</strain>
        <tissue evidence="3">Cell line</tissue>
    </source>
</reference>
<feature type="region of interest" description="Disordered" evidence="1">
    <location>
        <begin position="38"/>
        <end position="213"/>
    </location>
</feature>
<dbReference type="InterPro" id="IPR001846">
    <property type="entry name" value="VWF_type-D"/>
</dbReference>
<organism evidence="3 4">
    <name type="scientific">Saguinus oedipus</name>
    <name type="common">Cotton-top tamarin</name>
    <name type="synonym">Oedipomidas oedipus</name>
    <dbReference type="NCBI Taxonomy" id="9490"/>
    <lineage>
        <taxon>Eukaryota</taxon>
        <taxon>Metazoa</taxon>
        <taxon>Chordata</taxon>
        <taxon>Craniata</taxon>
        <taxon>Vertebrata</taxon>
        <taxon>Euteleostomi</taxon>
        <taxon>Mammalia</taxon>
        <taxon>Eutheria</taxon>
        <taxon>Euarchontoglires</taxon>
        <taxon>Primates</taxon>
        <taxon>Haplorrhini</taxon>
        <taxon>Platyrrhini</taxon>
        <taxon>Cebidae</taxon>
        <taxon>Callitrichinae</taxon>
        <taxon>Saguinus</taxon>
    </lineage>
</organism>
<dbReference type="InterPro" id="IPR025615">
    <property type="entry name" value="TILa_dom"/>
</dbReference>
<sequence length="670" mass="72058">MENEKRGWSGAGPLRLEQGDIWAEDRLYAQRIKVLPVLPPTSPASSTVPSETTGLTENPTISTQKPTVSTEKPTVPKETPTIPTEKPSIPTKEPSIPTEKPTISTEKPTVPTEEPSTPTEKTTISTEESAIPTEKPSVPTEKPTIPTEEATTSIEETTISTKEPTTPTEKPTIPTEKPIISTEKPIIPTEETTIPTEETTVPTEKPTVPTEIPTIPTETITVPTENLHVSTVGPTTPTEETTTSTEESTIPTEETTVPTEKPTVPTEETTVPTEKPTIPTEKLTALMPHHPSPTAIGPATSLMSSNAPGAPVASVILGTTTTPRPTPGMRWTERWPRLIETVIRREWERDASGRKLGASGYLRGQLKQSIVTSEEMGRTAQSERDGSVGSAAPQMLTTNPVLVLLRARARGLAAGPSVRGAVSATQAFCSLTTTASRPLPAVASTTTTTMSPNCTERCRCWPGSRVECQISQCGTHTVCQLKNGQYGCHPYAGTATCLVYGDPHYVTFDGRHFGFTGRCTYILAQPCGNSTDPFFRVTAKNKEQGLEGVSCLSKVYVTLPKTTVTLLKGRRTLVGGQQVTLPAIPSKGVFLGASGRFVELQTEFGLRVRWDGDQQLYVTVSSTYSGKLCGLCGNYDGNSGNDNLKSDGSPTADKEELGNSWEMDEDEDQE</sequence>
<gene>
    <name evidence="3" type="ORF">P7K49_004111</name>
</gene>
<feature type="compositionally biased region" description="Low complexity" evidence="1">
    <location>
        <begin position="143"/>
        <end position="213"/>
    </location>
</feature>
<protein>
    <recommendedName>
        <fullName evidence="2">VWFD domain-containing protein</fullName>
    </recommendedName>
</protein>
<dbReference type="PANTHER" id="PTHR46160:SF8">
    <property type="entry name" value="VWFD DOMAIN-CONTAINING PROTEIN"/>
    <property type="match status" value="1"/>
</dbReference>
<dbReference type="PROSITE" id="PS51233">
    <property type="entry name" value="VWFD"/>
    <property type="match status" value="1"/>
</dbReference>
<dbReference type="Pfam" id="PF12714">
    <property type="entry name" value="TILa"/>
    <property type="match status" value="1"/>
</dbReference>